<keyword evidence="2" id="KW-1185">Reference proteome</keyword>
<accession>A0AAD5VFN1</accession>
<protein>
    <submittedName>
        <fullName evidence="1">Uncharacterized protein</fullName>
    </submittedName>
</protein>
<comment type="caution">
    <text evidence="1">The sequence shown here is derived from an EMBL/GenBank/DDBJ whole genome shotgun (WGS) entry which is preliminary data.</text>
</comment>
<dbReference type="EMBL" id="JANIEX010001511">
    <property type="protein sequence ID" value="KAJ3557136.1"/>
    <property type="molecule type" value="Genomic_DNA"/>
</dbReference>
<organism evidence="1 2">
    <name type="scientific">Leucocoprinus birnbaumii</name>
    <dbReference type="NCBI Taxonomy" id="56174"/>
    <lineage>
        <taxon>Eukaryota</taxon>
        <taxon>Fungi</taxon>
        <taxon>Dikarya</taxon>
        <taxon>Basidiomycota</taxon>
        <taxon>Agaricomycotina</taxon>
        <taxon>Agaricomycetes</taxon>
        <taxon>Agaricomycetidae</taxon>
        <taxon>Agaricales</taxon>
        <taxon>Agaricineae</taxon>
        <taxon>Agaricaceae</taxon>
        <taxon>Leucocoprinus</taxon>
    </lineage>
</organism>
<sequence>MTDHQRLKVTGALSDMSAGLANITETSDATADEARPSLHLMDLYLDCISFNELPRLLADNQGQYIDDFKSMHRAASNTPNTIIVVCSSVLSNDILQPTAANFYRDSQLVASIKALPGRVTAPDAQLLAVHITRALTLGADHIILIIDSAHAVQSAVNPSIHGGQAH</sequence>
<proteinExistence type="predicted"/>
<evidence type="ECO:0000313" key="2">
    <source>
        <dbReference type="Proteomes" id="UP001213000"/>
    </source>
</evidence>
<dbReference type="Proteomes" id="UP001213000">
    <property type="component" value="Unassembled WGS sequence"/>
</dbReference>
<name>A0AAD5VFN1_9AGAR</name>
<reference evidence="1" key="1">
    <citation type="submission" date="2022-07" db="EMBL/GenBank/DDBJ databases">
        <title>Genome Sequence of Leucocoprinus birnbaumii.</title>
        <authorList>
            <person name="Buettner E."/>
        </authorList>
    </citation>
    <scope>NUCLEOTIDE SEQUENCE</scope>
    <source>
        <strain evidence="1">VT141</strain>
    </source>
</reference>
<dbReference type="AlphaFoldDB" id="A0AAD5VFN1"/>
<evidence type="ECO:0000313" key="1">
    <source>
        <dbReference type="EMBL" id="KAJ3557136.1"/>
    </source>
</evidence>
<gene>
    <name evidence="1" type="ORF">NP233_g11822</name>
</gene>